<name>A0A4X2MAA7_VOMUR</name>
<feature type="compositionally biased region" description="Polar residues" evidence="1">
    <location>
        <begin position="22"/>
        <end position="45"/>
    </location>
</feature>
<reference evidence="2" key="2">
    <citation type="submission" date="2025-08" db="UniProtKB">
        <authorList>
            <consortium name="Ensembl"/>
        </authorList>
    </citation>
    <scope>IDENTIFICATION</scope>
</reference>
<dbReference type="Ensembl" id="ENSVURT00010035707.1">
    <property type="protein sequence ID" value="ENSVURP00010031346.1"/>
    <property type="gene ID" value="ENSVURG00010023989.1"/>
</dbReference>
<proteinExistence type="predicted"/>
<sequence>MGSCASMLLRDEEFKEIKQETAGKTSSKFQSLPSAPWGNRSSMPSSLRERTR</sequence>
<keyword evidence="3" id="KW-1185">Reference proteome</keyword>
<reference evidence="3" key="1">
    <citation type="submission" date="2018-12" db="EMBL/GenBank/DDBJ databases">
        <authorList>
            <person name="Yazar S."/>
        </authorList>
    </citation>
    <scope>NUCLEOTIDE SEQUENCE [LARGE SCALE GENOMIC DNA]</scope>
</reference>
<reference evidence="2" key="3">
    <citation type="submission" date="2025-09" db="UniProtKB">
        <authorList>
            <consortium name="Ensembl"/>
        </authorList>
    </citation>
    <scope>IDENTIFICATION</scope>
</reference>
<dbReference type="GeneTree" id="ENSGT00960000192200"/>
<evidence type="ECO:0000256" key="1">
    <source>
        <dbReference type="SAM" id="MobiDB-lite"/>
    </source>
</evidence>
<organism evidence="2 3">
    <name type="scientific">Vombatus ursinus</name>
    <name type="common">Common wombat</name>
    <dbReference type="NCBI Taxonomy" id="29139"/>
    <lineage>
        <taxon>Eukaryota</taxon>
        <taxon>Metazoa</taxon>
        <taxon>Chordata</taxon>
        <taxon>Craniata</taxon>
        <taxon>Vertebrata</taxon>
        <taxon>Euteleostomi</taxon>
        <taxon>Mammalia</taxon>
        <taxon>Metatheria</taxon>
        <taxon>Diprotodontia</taxon>
        <taxon>Vombatidae</taxon>
        <taxon>Vombatus</taxon>
    </lineage>
</organism>
<accession>A0A4X2MAA7</accession>
<dbReference type="AlphaFoldDB" id="A0A4X2MAA7"/>
<feature type="region of interest" description="Disordered" evidence="1">
    <location>
        <begin position="19"/>
        <end position="52"/>
    </location>
</feature>
<evidence type="ECO:0000313" key="3">
    <source>
        <dbReference type="Proteomes" id="UP000314987"/>
    </source>
</evidence>
<protein>
    <submittedName>
        <fullName evidence="2">Uncharacterized protein</fullName>
    </submittedName>
</protein>
<dbReference type="Proteomes" id="UP000314987">
    <property type="component" value="Unassembled WGS sequence"/>
</dbReference>
<evidence type="ECO:0000313" key="2">
    <source>
        <dbReference type="Ensembl" id="ENSVURP00010031346.1"/>
    </source>
</evidence>